<dbReference type="Proteomes" id="UP000009168">
    <property type="component" value="Unassembled WGS sequence"/>
</dbReference>
<evidence type="ECO:0000313" key="3">
    <source>
        <dbReference type="Proteomes" id="UP000009168"/>
    </source>
</evidence>
<accession>Q22EF7</accession>
<dbReference type="InParanoid" id="Q22EF7"/>
<evidence type="ECO:0000256" key="1">
    <source>
        <dbReference type="SAM" id="Coils"/>
    </source>
</evidence>
<organism evidence="2 3">
    <name type="scientific">Tetrahymena thermophila (strain SB210)</name>
    <dbReference type="NCBI Taxonomy" id="312017"/>
    <lineage>
        <taxon>Eukaryota</taxon>
        <taxon>Sar</taxon>
        <taxon>Alveolata</taxon>
        <taxon>Ciliophora</taxon>
        <taxon>Intramacronucleata</taxon>
        <taxon>Oligohymenophorea</taxon>
        <taxon>Hymenostomatida</taxon>
        <taxon>Tetrahymenina</taxon>
        <taxon>Tetrahymenidae</taxon>
        <taxon>Tetrahymena</taxon>
    </lineage>
</organism>
<dbReference type="AlphaFoldDB" id="Q22EF7"/>
<name>Q22EF7_TETTS</name>
<dbReference type="KEGG" id="tet:TTHERM_00827120"/>
<sequence length="989" mass="117489">MQFSLQKKVIYIYLYYEYYKKYQKKKNQKTNQERKKEKTINKISSIKQKLEKQIKEKMIQNQQSLNEVIEMQEQIQETGEIMVYLTSVQQQKDISQINKQFQGTLMNKVIPRDLYEFFHSKVKMEKERYEKEIYQINDAKTEKTKYMQTLSVIYKLLQQYNLGREYIDFLMNFINKRPDYTKVNAVTLMYRMRLTGIIMLEHYLKYKNGNINLYDFNNVWNSLYSKIVEFNRKHQQQKINFAEQTSVVKRCESVIKQYIEEQKQFEESQNNHSISYKMHLKPTGLKINLQDSSEQKLSPNQSLQMIVKSNSQGQQELIENKLIQSSIVGQNKSQIPLKSSMQMDLMVESTPMEASSRVQQQFSNYDSQKEVRQNYLKEMQNINNDIEQEVSILIKVHYMHHLNITIPTKVVDFMDQSKKEAYLQVFYEWRKNINKKIEEISRNMTMIRNMQTQLYEIYNSHPHTISQHKQKNQKSYLEQCKKLEISFPFLLEKLEQYLKQVQQYVNHYDQCFSNRLQVTYHSDSTPVTVDYQSQKITNVELVQESVDENETGISLEETKEMSYLHDLASQSNKSKQASGSTHNLNPTEIMMTRNKSKQIKTNSTLDVNESNLINSTKIESNSQILKSKHSQELEKNKSALLNNSTLAQTIVPDPYQNAKSQYNQKIKANSSQDSLKNAIKGDMKQIPFNQSSKNSIIDNSKYPFEFNNNLKNIFQQERLLNLTNNLINESKSKFNNDQHSQEKGIIIKSDYQDMQDKLKQYHYQLKQLNERYSIHLQEFEDIIHHLKTYLYAHCFKQQQNPFLEVQNATASQIKKCTNFLEANQNFQKQIDFIEDQFLHFPSEDNLNAECYEVLRKKLKVSKQIVYESNYQNKNQDLQKKNNQQTKNRLDLNNSMQEESVQIQTITPVADQSNYNYIHNLKRYYEPCSNSKQLIQKQHQKNKDFQTKFYEDSKLIFNKLFGDSGLKSLKTVKLNQLIRNDDSLKKLFSC</sequence>
<dbReference type="GeneID" id="7827697"/>
<gene>
    <name evidence="2" type="ORF">TTHERM_00827120</name>
</gene>
<keyword evidence="1" id="KW-0175">Coiled coil</keyword>
<feature type="coiled-coil region" evidence="1">
    <location>
        <begin position="19"/>
        <end position="74"/>
    </location>
</feature>
<protein>
    <submittedName>
        <fullName evidence="2">C2 domain protein</fullName>
    </submittedName>
</protein>
<dbReference type="HOGENOM" id="CLU_247858_0_0_1"/>
<proteinExistence type="predicted"/>
<keyword evidence="3" id="KW-1185">Reference proteome</keyword>
<evidence type="ECO:0000313" key="2">
    <source>
        <dbReference type="EMBL" id="EAR83695.2"/>
    </source>
</evidence>
<dbReference type="EMBL" id="GG662692">
    <property type="protein sequence ID" value="EAR83695.2"/>
    <property type="molecule type" value="Genomic_DNA"/>
</dbReference>
<feature type="coiled-coil region" evidence="1">
    <location>
        <begin position="867"/>
        <end position="894"/>
    </location>
</feature>
<dbReference type="RefSeq" id="XP_001031358.2">
    <property type="nucleotide sequence ID" value="XM_001031358.2"/>
</dbReference>
<dbReference type="eggNOG" id="ENOG502SSG1">
    <property type="taxonomic scope" value="Eukaryota"/>
</dbReference>
<reference evidence="3" key="1">
    <citation type="journal article" date="2006" name="PLoS Biol.">
        <title>Macronuclear genome sequence of the ciliate Tetrahymena thermophila, a model eukaryote.</title>
        <authorList>
            <person name="Eisen J.A."/>
            <person name="Coyne R.S."/>
            <person name="Wu M."/>
            <person name="Wu D."/>
            <person name="Thiagarajan M."/>
            <person name="Wortman J.R."/>
            <person name="Badger J.H."/>
            <person name="Ren Q."/>
            <person name="Amedeo P."/>
            <person name="Jones K.M."/>
            <person name="Tallon L.J."/>
            <person name="Delcher A.L."/>
            <person name="Salzberg S.L."/>
            <person name="Silva J.C."/>
            <person name="Haas B.J."/>
            <person name="Majoros W.H."/>
            <person name="Farzad M."/>
            <person name="Carlton J.M."/>
            <person name="Smith R.K. Jr."/>
            <person name="Garg J."/>
            <person name="Pearlman R.E."/>
            <person name="Karrer K.M."/>
            <person name="Sun L."/>
            <person name="Manning G."/>
            <person name="Elde N.C."/>
            <person name="Turkewitz A.P."/>
            <person name="Asai D.J."/>
            <person name="Wilkes D.E."/>
            <person name="Wang Y."/>
            <person name="Cai H."/>
            <person name="Collins K."/>
            <person name="Stewart B.A."/>
            <person name="Lee S.R."/>
            <person name="Wilamowska K."/>
            <person name="Weinberg Z."/>
            <person name="Ruzzo W.L."/>
            <person name="Wloga D."/>
            <person name="Gaertig J."/>
            <person name="Frankel J."/>
            <person name="Tsao C.-C."/>
            <person name="Gorovsky M.A."/>
            <person name="Keeling P.J."/>
            <person name="Waller R.F."/>
            <person name="Patron N.J."/>
            <person name="Cherry J.M."/>
            <person name="Stover N.A."/>
            <person name="Krieger C.J."/>
            <person name="del Toro C."/>
            <person name="Ryder H.F."/>
            <person name="Williamson S.C."/>
            <person name="Barbeau R.A."/>
            <person name="Hamilton E.P."/>
            <person name="Orias E."/>
        </authorList>
    </citation>
    <scope>NUCLEOTIDE SEQUENCE [LARGE SCALE GENOMIC DNA]</scope>
    <source>
        <strain evidence="3">SB210</strain>
    </source>
</reference>